<evidence type="ECO:0000313" key="2">
    <source>
        <dbReference type="Proteomes" id="UP001151760"/>
    </source>
</evidence>
<sequence length="158" mass="18321">MGHLHGINDAIKVTLFDVIKDMLLLHVQNKLFNLEGSNIVDLAVALRMFTKIIIIHKRVKDVQLGVESYQKKLSLTKPQEYFPNISTKEPYTSSFDPLGVVYEVSCNRNRLMQADELYKFSGGTLTLIRDKLHYRVLNFRMGYNKGMPKRKWSSTDQR</sequence>
<dbReference type="EMBL" id="BQNB010017720">
    <property type="protein sequence ID" value="GJT66503.1"/>
    <property type="molecule type" value="Genomic_DNA"/>
</dbReference>
<evidence type="ECO:0000313" key="1">
    <source>
        <dbReference type="EMBL" id="GJT66503.1"/>
    </source>
</evidence>
<organism evidence="1 2">
    <name type="scientific">Tanacetum coccineum</name>
    <dbReference type="NCBI Taxonomy" id="301880"/>
    <lineage>
        <taxon>Eukaryota</taxon>
        <taxon>Viridiplantae</taxon>
        <taxon>Streptophyta</taxon>
        <taxon>Embryophyta</taxon>
        <taxon>Tracheophyta</taxon>
        <taxon>Spermatophyta</taxon>
        <taxon>Magnoliopsida</taxon>
        <taxon>eudicotyledons</taxon>
        <taxon>Gunneridae</taxon>
        <taxon>Pentapetalae</taxon>
        <taxon>asterids</taxon>
        <taxon>campanulids</taxon>
        <taxon>Asterales</taxon>
        <taxon>Asteraceae</taxon>
        <taxon>Asteroideae</taxon>
        <taxon>Anthemideae</taxon>
        <taxon>Anthemidinae</taxon>
        <taxon>Tanacetum</taxon>
    </lineage>
</organism>
<proteinExistence type="predicted"/>
<keyword evidence="2" id="KW-1185">Reference proteome</keyword>
<comment type="caution">
    <text evidence="1">The sequence shown here is derived from an EMBL/GenBank/DDBJ whole genome shotgun (WGS) entry which is preliminary data.</text>
</comment>
<accession>A0ABQ5FUH0</accession>
<name>A0ABQ5FUH0_9ASTR</name>
<reference evidence="1" key="2">
    <citation type="submission" date="2022-01" db="EMBL/GenBank/DDBJ databases">
        <authorList>
            <person name="Yamashiro T."/>
            <person name="Shiraishi A."/>
            <person name="Satake H."/>
            <person name="Nakayama K."/>
        </authorList>
    </citation>
    <scope>NUCLEOTIDE SEQUENCE</scope>
</reference>
<dbReference type="Proteomes" id="UP001151760">
    <property type="component" value="Unassembled WGS sequence"/>
</dbReference>
<gene>
    <name evidence="1" type="ORF">Tco_1017983</name>
</gene>
<protein>
    <submittedName>
        <fullName evidence="1">Uncharacterized protein</fullName>
    </submittedName>
</protein>
<reference evidence="1" key="1">
    <citation type="journal article" date="2022" name="Int. J. Mol. Sci.">
        <title>Draft Genome of Tanacetum Coccineum: Genomic Comparison of Closely Related Tanacetum-Family Plants.</title>
        <authorList>
            <person name="Yamashiro T."/>
            <person name="Shiraishi A."/>
            <person name="Nakayama K."/>
            <person name="Satake H."/>
        </authorList>
    </citation>
    <scope>NUCLEOTIDE SEQUENCE</scope>
</reference>